<feature type="compositionally biased region" description="Acidic residues" evidence="1">
    <location>
        <begin position="415"/>
        <end position="425"/>
    </location>
</feature>
<dbReference type="KEGG" id="hch:HCH_03885"/>
<feature type="compositionally biased region" description="Pro residues" evidence="1">
    <location>
        <begin position="284"/>
        <end position="300"/>
    </location>
</feature>
<dbReference type="OrthoDB" id="7064685at2"/>
<feature type="region of interest" description="Disordered" evidence="1">
    <location>
        <begin position="347"/>
        <end position="374"/>
    </location>
</feature>
<dbReference type="Proteomes" id="UP000000238">
    <property type="component" value="Chromosome"/>
</dbReference>
<organism evidence="2 3">
    <name type="scientific">Hahella chejuensis (strain KCTC 2396)</name>
    <dbReference type="NCBI Taxonomy" id="349521"/>
    <lineage>
        <taxon>Bacteria</taxon>
        <taxon>Pseudomonadati</taxon>
        <taxon>Pseudomonadota</taxon>
        <taxon>Gammaproteobacteria</taxon>
        <taxon>Oceanospirillales</taxon>
        <taxon>Hahellaceae</taxon>
        <taxon>Hahella</taxon>
    </lineage>
</organism>
<feature type="region of interest" description="Disordered" evidence="1">
    <location>
        <begin position="390"/>
        <end position="425"/>
    </location>
</feature>
<accession>Q2SFG3</accession>
<gene>
    <name evidence="2" type="ordered locus">HCH_03885</name>
</gene>
<name>Q2SFG3_HAHCH</name>
<dbReference type="HOGENOM" id="CLU_679267_0_0_6"/>
<dbReference type="EMBL" id="CP000155">
    <property type="protein sequence ID" value="ABC30611.1"/>
    <property type="molecule type" value="Genomic_DNA"/>
</dbReference>
<evidence type="ECO:0000256" key="1">
    <source>
        <dbReference type="SAM" id="MobiDB-lite"/>
    </source>
</evidence>
<dbReference type="AlphaFoldDB" id="Q2SFG3"/>
<evidence type="ECO:0000313" key="3">
    <source>
        <dbReference type="Proteomes" id="UP000000238"/>
    </source>
</evidence>
<feature type="compositionally biased region" description="Polar residues" evidence="1">
    <location>
        <begin position="115"/>
        <end position="136"/>
    </location>
</feature>
<keyword evidence="3" id="KW-1185">Reference proteome</keyword>
<sequence length="425" mass="45835">MGRSLRSLEQSLARDAYPERSDARGLKREDVRRGAGMSAPPTGYREQIEVVRGQRVAQPTRSLRALEDRVLGRRPGPPAMVEKPPQRTMLRMDQEQAPSLPAPALEQNPFAPVAQSWSASQSYQPHYQTSHQQSYPQPAAGSLAYAPEFSAPDTGRFRVEPFEEPQAVSHSRALSGPTSPDDLFRPDPAVASPAPSNATPAYAPSSQPSLRTESPNGGQAAPPAFVSRQEEEDDLNWLTESQPQRVTAASKQALDAGLALAKDDFERDLAAILGHPAPSASGPAEPPLTSPAQPAPPPTPNAAGTPQSEDQAPARPTHDIFDQMGLAMRYANSFDLGAVPLKERFDHFERELQGTPAQPPQPSASPTVQSPFVDPMNLDEFDLVAELAEIGAERPPQPPILETETDNKANRTEETAGDDNEQPTG</sequence>
<feature type="region of interest" description="Disordered" evidence="1">
    <location>
        <begin position="1"/>
        <end position="244"/>
    </location>
</feature>
<reference evidence="2 3" key="1">
    <citation type="journal article" date="2005" name="Nucleic Acids Res.">
        <title>Genomic blueprint of Hahella chejuensis, a marine microbe producing an algicidal agent.</title>
        <authorList>
            <person name="Jeong H."/>
            <person name="Yim J.H."/>
            <person name="Lee C."/>
            <person name="Choi S.-H."/>
            <person name="Park Y.K."/>
            <person name="Yoon S.H."/>
            <person name="Hur C.-G."/>
            <person name="Kang H.-Y."/>
            <person name="Kim D."/>
            <person name="Lee H.H."/>
            <person name="Park K.H."/>
            <person name="Park S.-H."/>
            <person name="Park H.-S."/>
            <person name="Lee H.K."/>
            <person name="Oh T.K."/>
            <person name="Kim J.F."/>
        </authorList>
    </citation>
    <scope>NUCLEOTIDE SEQUENCE [LARGE SCALE GENOMIC DNA]</scope>
    <source>
        <strain evidence="2 3">KCTC 2396</strain>
    </source>
</reference>
<feature type="compositionally biased region" description="Basic and acidic residues" evidence="1">
    <location>
        <begin position="405"/>
        <end position="414"/>
    </location>
</feature>
<protein>
    <submittedName>
        <fullName evidence="2">Uncharacterized protein</fullName>
    </submittedName>
</protein>
<dbReference type="eggNOG" id="ENOG5033IES">
    <property type="taxonomic scope" value="Bacteria"/>
</dbReference>
<feature type="region of interest" description="Disordered" evidence="1">
    <location>
        <begin position="271"/>
        <end position="319"/>
    </location>
</feature>
<dbReference type="RefSeq" id="WP_011397678.1">
    <property type="nucleotide sequence ID" value="NC_007645.1"/>
</dbReference>
<proteinExistence type="predicted"/>
<dbReference type="STRING" id="349521.HCH_03885"/>
<feature type="compositionally biased region" description="Polar residues" evidence="1">
    <location>
        <begin position="194"/>
        <end position="217"/>
    </location>
</feature>
<evidence type="ECO:0000313" key="2">
    <source>
        <dbReference type="EMBL" id="ABC30611.1"/>
    </source>
</evidence>
<feature type="compositionally biased region" description="Basic and acidic residues" evidence="1">
    <location>
        <begin position="16"/>
        <end position="33"/>
    </location>
</feature>